<reference evidence="1 2" key="1">
    <citation type="submission" date="2018-03" db="EMBL/GenBank/DDBJ databases">
        <title>Genomic Encyclopedia of Type Strains, Phase III (KMG-III): the genomes of soil and plant-associated and newly described type strains.</title>
        <authorList>
            <person name="Whitman W."/>
        </authorList>
    </citation>
    <scope>NUCLEOTIDE SEQUENCE [LARGE SCALE GENOMIC DNA]</scope>
    <source>
        <strain evidence="1 2">CGMCC 1.12259</strain>
    </source>
</reference>
<evidence type="ECO:0000313" key="2">
    <source>
        <dbReference type="Proteomes" id="UP000242682"/>
    </source>
</evidence>
<accession>A0A2P8H4P0</accession>
<dbReference type="Proteomes" id="UP000242682">
    <property type="component" value="Unassembled WGS sequence"/>
</dbReference>
<name>A0A2P8H4P0_9BACL</name>
<evidence type="ECO:0000313" key="1">
    <source>
        <dbReference type="EMBL" id="PSL41160.1"/>
    </source>
</evidence>
<organism evidence="1 2">
    <name type="scientific">Planomicrobium soli</name>
    <dbReference type="NCBI Taxonomy" id="1176648"/>
    <lineage>
        <taxon>Bacteria</taxon>
        <taxon>Bacillati</taxon>
        <taxon>Bacillota</taxon>
        <taxon>Bacilli</taxon>
        <taxon>Bacillales</taxon>
        <taxon>Caryophanaceae</taxon>
        <taxon>Planomicrobium</taxon>
    </lineage>
</organism>
<proteinExistence type="predicted"/>
<dbReference type="AlphaFoldDB" id="A0A2P8H4P0"/>
<comment type="caution">
    <text evidence="1">The sequence shown here is derived from an EMBL/GenBank/DDBJ whole genome shotgun (WGS) entry which is preliminary data.</text>
</comment>
<sequence>MLNGRDVMTNRAIAELYRLEKIFKENEAAARTLYRSCLQSYQRTTDKTKPAYKEVEFHFDNPLDMTIQFITNLPKEWEKWQMQQLLFDDRDQESNYKMRPSIDRKNSNGHYEINNIQTDSIKGNYTEASNRRRKKTALIEIKNGELRFKVYESQTEIKDEFNISNTKLNSMKKQPYKLGVLKEDGAVMALGKQIIAMEYKEYPPRQKEEQIRLDKQSYIDLKERIELLEGLSFDKKRSDHIEKLKGNLALYRKFGWDKL</sequence>
<dbReference type="EMBL" id="PYAT01000003">
    <property type="protein sequence ID" value="PSL41160.1"/>
    <property type="molecule type" value="Genomic_DNA"/>
</dbReference>
<protein>
    <submittedName>
        <fullName evidence="1">Uncharacterized protein</fullName>
    </submittedName>
</protein>
<gene>
    <name evidence="1" type="ORF">B0H99_103296</name>
</gene>
<keyword evidence="2" id="KW-1185">Reference proteome</keyword>